<proteinExistence type="predicted"/>
<name>A0A1B7JYM4_9ENTR</name>
<keyword evidence="1" id="KW-1133">Transmembrane helix</keyword>
<dbReference type="AlphaFoldDB" id="A0A1B7JYM4"/>
<feature type="signal peptide" evidence="2">
    <location>
        <begin position="1"/>
        <end position="22"/>
    </location>
</feature>
<dbReference type="Proteomes" id="UP000078386">
    <property type="component" value="Unassembled WGS sequence"/>
</dbReference>
<protein>
    <recommendedName>
        <fullName evidence="5">Outer membrane protein</fullName>
    </recommendedName>
</protein>
<keyword evidence="1" id="KW-0472">Membrane</keyword>
<reference evidence="3 4" key="1">
    <citation type="submission" date="2016-04" db="EMBL/GenBank/DDBJ databases">
        <title>ATOL: Assembling a taxonomically balanced genome-scale reconstruction of the evolutionary history of the Enterobacteriaceae.</title>
        <authorList>
            <person name="Plunkett G.III."/>
            <person name="Neeno-Eckwall E.C."/>
            <person name="Glasner J.D."/>
            <person name="Perna N.T."/>
        </authorList>
    </citation>
    <scope>NUCLEOTIDE SEQUENCE [LARGE SCALE GENOMIC DNA]</scope>
    <source>
        <strain evidence="3 4">ATCC 51603</strain>
    </source>
</reference>
<dbReference type="EMBL" id="LXEU01000046">
    <property type="protein sequence ID" value="OAT52980.1"/>
    <property type="molecule type" value="Genomic_DNA"/>
</dbReference>
<comment type="caution">
    <text evidence="3">The sequence shown here is derived from an EMBL/GenBank/DDBJ whole genome shotgun (WGS) entry which is preliminary data.</text>
</comment>
<keyword evidence="2" id="KW-0732">Signal</keyword>
<keyword evidence="1" id="KW-0812">Transmembrane</keyword>
<feature type="chain" id="PRO_5008595670" description="Outer membrane protein" evidence="2">
    <location>
        <begin position="23"/>
        <end position="69"/>
    </location>
</feature>
<keyword evidence="4" id="KW-1185">Reference proteome</keyword>
<sequence length="69" mass="7736">MRKMPNALVFMAAVVPAASSYASEINLYSVNTGSFVYHGLQYNFTDYFGIESGIILPSIFVVSMQWSFR</sequence>
<organism evidence="3 4">
    <name type="scientific">Kluyvera georgiana ATCC 51603</name>
    <dbReference type="NCBI Taxonomy" id="1354264"/>
    <lineage>
        <taxon>Bacteria</taxon>
        <taxon>Pseudomonadati</taxon>
        <taxon>Pseudomonadota</taxon>
        <taxon>Gammaproteobacteria</taxon>
        <taxon>Enterobacterales</taxon>
        <taxon>Enterobacteriaceae</taxon>
        <taxon>Kluyvera</taxon>
    </lineage>
</organism>
<dbReference type="PATRIC" id="fig|1354264.4.peg.2286"/>
<evidence type="ECO:0000313" key="4">
    <source>
        <dbReference type="Proteomes" id="UP000078386"/>
    </source>
</evidence>
<evidence type="ECO:0008006" key="5">
    <source>
        <dbReference type="Google" id="ProtNLM"/>
    </source>
</evidence>
<feature type="transmembrane region" description="Helical" evidence="1">
    <location>
        <begin position="46"/>
        <end position="68"/>
    </location>
</feature>
<gene>
    <name evidence="3" type="ORF">M989_02201</name>
</gene>
<evidence type="ECO:0000256" key="2">
    <source>
        <dbReference type="SAM" id="SignalP"/>
    </source>
</evidence>
<evidence type="ECO:0000313" key="3">
    <source>
        <dbReference type="EMBL" id="OAT52980.1"/>
    </source>
</evidence>
<accession>A0A1B7JYM4</accession>
<evidence type="ECO:0000256" key="1">
    <source>
        <dbReference type="SAM" id="Phobius"/>
    </source>
</evidence>